<protein>
    <submittedName>
        <fullName evidence="2">Uncharacterized protein</fullName>
    </submittedName>
</protein>
<proteinExistence type="predicted"/>
<evidence type="ECO:0000256" key="1">
    <source>
        <dbReference type="SAM" id="Phobius"/>
    </source>
</evidence>
<dbReference type="Proteomes" id="UP000729290">
    <property type="component" value="Unassembled WGS sequence"/>
</dbReference>
<dbReference type="EMBL" id="JACSNV010000008">
    <property type="protein sequence ID" value="MBM6877870.1"/>
    <property type="molecule type" value="Genomic_DNA"/>
</dbReference>
<keyword evidence="3" id="KW-1185">Reference proteome</keyword>
<keyword evidence="1" id="KW-0812">Transmembrane</keyword>
<accession>A0ABS2GAY5</accession>
<keyword evidence="1" id="KW-1133">Transmembrane helix</keyword>
<dbReference type="RefSeq" id="WP_205132704.1">
    <property type="nucleotide sequence ID" value="NZ_JACSNT010000002.1"/>
</dbReference>
<reference evidence="2 3" key="1">
    <citation type="journal article" date="2021" name="Sci. Rep.">
        <title>The distribution of antibiotic resistance genes in chicken gut microbiota commensals.</title>
        <authorList>
            <person name="Juricova H."/>
            <person name="Matiasovicova J."/>
            <person name="Kubasova T."/>
            <person name="Cejkova D."/>
            <person name="Rychlik I."/>
        </authorList>
    </citation>
    <scope>NUCLEOTIDE SEQUENCE [LARGE SCALE GENOMIC DNA]</scope>
    <source>
        <strain evidence="2 3">An431b</strain>
    </source>
</reference>
<name>A0ABS2GAY5_9FIRM</name>
<evidence type="ECO:0000313" key="2">
    <source>
        <dbReference type="EMBL" id="MBM6877870.1"/>
    </source>
</evidence>
<keyword evidence="1" id="KW-0472">Membrane</keyword>
<comment type="caution">
    <text evidence="2">The sequence shown here is derived from an EMBL/GenBank/DDBJ whole genome shotgun (WGS) entry which is preliminary data.</text>
</comment>
<organism evidence="2 3">
    <name type="scientific">Anaerotignum lactatifermentans</name>
    <dbReference type="NCBI Taxonomy" id="160404"/>
    <lineage>
        <taxon>Bacteria</taxon>
        <taxon>Bacillati</taxon>
        <taxon>Bacillota</taxon>
        <taxon>Clostridia</taxon>
        <taxon>Lachnospirales</taxon>
        <taxon>Anaerotignaceae</taxon>
        <taxon>Anaerotignum</taxon>
    </lineage>
</organism>
<feature type="transmembrane region" description="Helical" evidence="1">
    <location>
        <begin position="537"/>
        <end position="556"/>
    </location>
</feature>
<evidence type="ECO:0000313" key="3">
    <source>
        <dbReference type="Proteomes" id="UP000729290"/>
    </source>
</evidence>
<sequence>MAFDVPSPQSISVAMIEEFKGVDLNSSPPNVELYRSPYAMNMIRDVPGKVRKRQGYERTGTYAGSINGVFRLNEKVLIHAGTSLYLNGKVIYSGMKNDRSMGRQFFGKLFIFDGKKAICYGEFPKNGQEDEEEPEKEWVVKTLEEAAYVPTIIISRNPTGGGTTLEPINLIGRKFKESFLGTEEDKVYQMTTDNLDSDTVKIRVLEKQAETEDAKDTWKDLTEGKDFTVDRATGKVTFTTAPGKSPVSGMDNIEITAAKTRDGYADKINKCRIMTLFGVNGAIDRIFVSGNSEFPNQDWYCQIKDGFYWGDLWYSVLGQDGSAVVGYSVINDRLAAHKSMAEEGRNIILRRGDLDDEDNATFPIIGSLIGRGALGEYAFGYLGSEPLFLTDLGVYAITAADITGEKYSQNRSFYINKQLTEEKNLAGAFGFVWRDLYLLSMGTGLVYVLDGLQRTYERDSPYSNFQYECYVWDNVPARVFWEDEEGRLCFGTASGRTYRFFDNVTSQKSYNDDGAAIKARWDLPDLSGKYFYRNKTFRYVSVLLAAAIATSVAVYARRKGIWTLVYESGAKAMYFDFTYINWERINFSSDNTPRTLGKKIKVKKVDKAGFSLRNEAYNEPFGLFKIALEYRENGRYKG</sequence>
<gene>
    <name evidence="2" type="ORF">H9X83_06815</name>
</gene>